<sequence>MALFEKSTPTNEPIPTVTRQWILYQYPQRSHPISGSFKLTQRPLCPSTPTANTPSTRQGAHKPANKILLRTLWFSNDPAQRARINNASTDRLYTDFMREGDVMSATAIGEVIESSHPEYRKGDLVRGAFGWSEYVLADTDSSHDWQLMKIPPKTNPADFMAMGGTALTAYFGLLSVGAATSADKTIVVSAAAAAVGSIVTQIAKNVLGVKRVIGIGSSEEQCNVIKEKCSADIALNYKSPNFRREFEEATPEYVDIYFDITGGEALELSLRRIARNGRVVACGAIFRYDSSGEEMIVSAKAWTNIIFMKARVEGFTISEFKHRFPEAREQVFRWVRQGKIHPLKTVWRAKFEELPQGMVKLLKGEHVGKLVTEIITE</sequence>
<dbReference type="CDD" id="cd05288">
    <property type="entry name" value="PGDH"/>
    <property type="match status" value="1"/>
</dbReference>
<dbReference type="Pfam" id="PF00107">
    <property type="entry name" value="ADH_zinc_N"/>
    <property type="match status" value="1"/>
</dbReference>
<dbReference type="SUPFAM" id="SSF50129">
    <property type="entry name" value="GroES-like"/>
    <property type="match status" value="1"/>
</dbReference>
<dbReference type="InterPro" id="IPR045010">
    <property type="entry name" value="MDR_fam"/>
</dbReference>
<protein>
    <recommendedName>
        <fullName evidence="2">Enoyl reductase (ER) domain-containing protein</fullName>
    </recommendedName>
</protein>
<dbReference type="Gene3D" id="3.90.180.10">
    <property type="entry name" value="Medium-chain alcohol dehydrogenases, catalytic domain"/>
    <property type="match status" value="1"/>
</dbReference>
<dbReference type="EMBL" id="LN890952">
    <property type="protein sequence ID" value="CUS15053.1"/>
    <property type="molecule type" value="Genomic_DNA"/>
</dbReference>
<dbReference type="PANTHER" id="PTHR43205:SF19">
    <property type="entry name" value="ENOYL REDUCTASE (ER) DOMAIN-CONTAINING PROTEIN"/>
    <property type="match status" value="1"/>
</dbReference>
<dbReference type="SUPFAM" id="SSF51735">
    <property type="entry name" value="NAD(P)-binding Rossmann-fold domains"/>
    <property type="match status" value="1"/>
</dbReference>
<dbReference type="Proteomes" id="UP001412239">
    <property type="component" value="Unassembled WGS sequence"/>
</dbReference>
<dbReference type="AlphaFoldDB" id="A0A292Q8G5"/>
<keyword evidence="1" id="KW-0560">Oxidoreductase</keyword>
<feature type="domain" description="Enoyl reductase (ER)" evidence="2">
    <location>
        <begin position="67"/>
        <end position="372"/>
    </location>
</feature>
<evidence type="ECO:0000313" key="3">
    <source>
        <dbReference type="EMBL" id="CUS15053.1"/>
    </source>
</evidence>
<dbReference type="InterPro" id="IPR020843">
    <property type="entry name" value="ER"/>
</dbReference>
<gene>
    <name evidence="3" type="ORF">GSTUAT00000857001</name>
</gene>
<organism evidence="3 4">
    <name type="scientific">Tuber aestivum</name>
    <name type="common">summer truffle</name>
    <dbReference type="NCBI Taxonomy" id="59557"/>
    <lineage>
        <taxon>Eukaryota</taxon>
        <taxon>Fungi</taxon>
        <taxon>Dikarya</taxon>
        <taxon>Ascomycota</taxon>
        <taxon>Pezizomycotina</taxon>
        <taxon>Pezizomycetes</taxon>
        <taxon>Pezizales</taxon>
        <taxon>Tuberaceae</taxon>
        <taxon>Tuber</taxon>
    </lineage>
</organism>
<dbReference type="InterPro" id="IPR041694">
    <property type="entry name" value="ADH_N_2"/>
</dbReference>
<dbReference type="Gene3D" id="3.40.50.720">
    <property type="entry name" value="NAD(P)-binding Rossmann-like Domain"/>
    <property type="match status" value="1"/>
</dbReference>
<evidence type="ECO:0000259" key="2">
    <source>
        <dbReference type="SMART" id="SM00829"/>
    </source>
</evidence>
<dbReference type="InterPro" id="IPR013149">
    <property type="entry name" value="ADH-like_C"/>
</dbReference>
<dbReference type="GO" id="GO:0016628">
    <property type="term" value="F:oxidoreductase activity, acting on the CH-CH group of donors, NAD or NADP as acceptor"/>
    <property type="evidence" value="ECO:0007669"/>
    <property type="project" value="InterPro"/>
</dbReference>
<proteinExistence type="predicted"/>
<evidence type="ECO:0000256" key="1">
    <source>
        <dbReference type="ARBA" id="ARBA00023002"/>
    </source>
</evidence>
<dbReference type="SMART" id="SM00829">
    <property type="entry name" value="PKS_ER"/>
    <property type="match status" value="1"/>
</dbReference>
<dbReference type="PANTHER" id="PTHR43205">
    <property type="entry name" value="PROSTAGLANDIN REDUCTASE"/>
    <property type="match status" value="1"/>
</dbReference>
<dbReference type="Pfam" id="PF16884">
    <property type="entry name" value="ADH_N_2"/>
    <property type="match status" value="1"/>
</dbReference>
<keyword evidence="4" id="KW-1185">Reference proteome</keyword>
<accession>A0A292Q8G5</accession>
<dbReference type="InterPro" id="IPR036291">
    <property type="entry name" value="NAD(P)-bd_dom_sf"/>
</dbReference>
<dbReference type="InterPro" id="IPR011032">
    <property type="entry name" value="GroES-like_sf"/>
</dbReference>
<reference evidence="3" key="1">
    <citation type="submission" date="2015-10" db="EMBL/GenBank/DDBJ databases">
        <authorList>
            <person name="Regsiter A."/>
            <person name="william w."/>
        </authorList>
    </citation>
    <scope>NUCLEOTIDE SEQUENCE</scope>
    <source>
        <strain evidence="3">Montdore</strain>
    </source>
</reference>
<evidence type="ECO:0000313" key="4">
    <source>
        <dbReference type="Proteomes" id="UP001412239"/>
    </source>
</evidence>
<name>A0A292Q8G5_9PEZI</name>